<reference evidence="2" key="2">
    <citation type="submission" date="2021-08" db="EMBL/GenBank/DDBJ databases">
        <authorList>
            <person name="Tani A."/>
            <person name="Ola A."/>
            <person name="Ogura Y."/>
            <person name="Katsura K."/>
            <person name="Hayashi T."/>
        </authorList>
    </citation>
    <scope>NUCLEOTIDE SEQUENCE</scope>
    <source>
        <strain evidence="2">DSM 23632</strain>
    </source>
</reference>
<evidence type="ECO:0000313" key="2">
    <source>
        <dbReference type="EMBL" id="GJE61459.1"/>
    </source>
</evidence>
<dbReference type="EMBL" id="BPRB01000215">
    <property type="protein sequence ID" value="GJE61459.1"/>
    <property type="molecule type" value="Genomic_DNA"/>
</dbReference>
<sequence>MCSVGSRPAKPDGPMDFEHLLGLHTGTHQEPLPIADIDPIVARALGAHVRRVFLSAETVRKQLAHHRALPISAYRCAKVCLVRGEYRQDGPRSAVVLFTDTVWFGTHFRAYVKATRAGDELYLASFLMMRDRDLRREQRKPYPIIRPSPEMRKEAEAS</sequence>
<protein>
    <submittedName>
        <fullName evidence="2">Uncharacterized protein</fullName>
    </submittedName>
</protein>
<reference evidence="2" key="1">
    <citation type="journal article" date="2021" name="Front. Microbiol.">
        <title>Comprehensive Comparative Genomics and Phenotyping of Methylobacterium Species.</title>
        <authorList>
            <person name="Alessa O."/>
            <person name="Ogura Y."/>
            <person name="Fujitani Y."/>
            <person name="Takami H."/>
            <person name="Hayashi T."/>
            <person name="Sahin N."/>
            <person name="Tani A."/>
        </authorList>
    </citation>
    <scope>NUCLEOTIDE SEQUENCE</scope>
    <source>
        <strain evidence="2">DSM 23632</strain>
    </source>
</reference>
<proteinExistence type="predicted"/>
<evidence type="ECO:0000256" key="1">
    <source>
        <dbReference type="SAM" id="MobiDB-lite"/>
    </source>
</evidence>
<accession>A0ABQ4U3L6</accession>
<feature type="compositionally biased region" description="Basic and acidic residues" evidence="1">
    <location>
        <begin position="149"/>
        <end position="158"/>
    </location>
</feature>
<keyword evidence="3" id="KW-1185">Reference proteome</keyword>
<feature type="region of interest" description="Disordered" evidence="1">
    <location>
        <begin position="139"/>
        <end position="158"/>
    </location>
</feature>
<dbReference type="Proteomes" id="UP001055057">
    <property type="component" value="Unassembled WGS sequence"/>
</dbReference>
<comment type="caution">
    <text evidence="2">The sequence shown here is derived from an EMBL/GenBank/DDBJ whole genome shotgun (WGS) entry which is preliminary data.</text>
</comment>
<name>A0ABQ4U3L6_9HYPH</name>
<evidence type="ECO:0000313" key="3">
    <source>
        <dbReference type="Proteomes" id="UP001055057"/>
    </source>
</evidence>
<gene>
    <name evidence="2" type="ORF">MPOCJGCO_3581</name>
</gene>
<organism evidence="2 3">
    <name type="scientific">Methylobacterium trifolii</name>
    <dbReference type="NCBI Taxonomy" id="1003092"/>
    <lineage>
        <taxon>Bacteria</taxon>
        <taxon>Pseudomonadati</taxon>
        <taxon>Pseudomonadota</taxon>
        <taxon>Alphaproteobacteria</taxon>
        <taxon>Hyphomicrobiales</taxon>
        <taxon>Methylobacteriaceae</taxon>
        <taxon>Methylobacterium</taxon>
    </lineage>
</organism>